<dbReference type="Gene3D" id="3.20.20.140">
    <property type="entry name" value="Metal-dependent hydrolases"/>
    <property type="match status" value="1"/>
</dbReference>
<accession>A0A128ER51</accession>
<dbReference type="InterPro" id="IPR057744">
    <property type="entry name" value="OTAase-like"/>
</dbReference>
<dbReference type="Pfam" id="PF01979">
    <property type="entry name" value="Amidohydro_1"/>
    <property type="match status" value="1"/>
</dbReference>
<reference evidence="2 3" key="1">
    <citation type="submission" date="2016-02" db="EMBL/GenBank/DDBJ databases">
        <authorList>
            <consortium name="Pathogen Informatics"/>
        </authorList>
    </citation>
    <scope>NUCLEOTIDE SEQUENCE [LARGE SCALE GENOMIC DNA]</scope>
    <source>
        <strain evidence="2 3">RC20</strain>
    </source>
</reference>
<dbReference type="Gene3D" id="2.30.40.10">
    <property type="entry name" value="Urease, subunit C, domain 1"/>
    <property type="match status" value="1"/>
</dbReference>
<name>A0A128ER51_9BACT</name>
<proteinExistence type="predicted"/>
<dbReference type="InterPro" id="IPR006680">
    <property type="entry name" value="Amidohydro-rel"/>
</dbReference>
<dbReference type="RefSeq" id="WP_075495409.1">
    <property type="nucleotide sequence ID" value="NZ_CP053844.1"/>
</dbReference>
<dbReference type="SUPFAM" id="SSF51556">
    <property type="entry name" value="Metallo-dependent hydrolases"/>
    <property type="match status" value="1"/>
</dbReference>
<dbReference type="InterPro" id="IPR011059">
    <property type="entry name" value="Metal-dep_hydrolase_composite"/>
</dbReference>
<evidence type="ECO:0000313" key="2">
    <source>
        <dbReference type="EMBL" id="CZE49395.1"/>
    </source>
</evidence>
<dbReference type="PANTHER" id="PTHR43135:SF3">
    <property type="entry name" value="ALPHA-D-RIBOSE 1-METHYLPHOSPHONATE 5-TRIPHOSPHATE DIPHOSPHATASE"/>
    <property type="match status" value="1"/>
</dbReference>
<dbReference type="CDD" id="cd01299">
    <property type="entry name" value="Met_dep_hydrolase_A"/>
    <property type="match status" value="1"/>
</dbReference>
<evidence type="ECO:0000313" key="3">
    <source>
        <dbReference type="Proteomes" id="UP000069632"/>
    </source>
</evidence>
<dbReference type="EMBL" id="FIZP01000020">
    <property type="protein sequence ID" value="CZE49395.1"/>
    <property type="molecule type" value="Genomic_DNA"/>
</dbReference>
<gene>
    <name evidence="2" type="primary">pyrC_2</name>
    <name evidence="2" type="ORF">ERS672216_01897</name>
</gene>
<organism evidence="2 3">
    <name type="scientific">Campylobacter geochelonis</name>
    <dbReference type="NCBI Taxonomy" id="1780362"/>
    <lineage>
        <taxon>Bacteria</taxon>
        <taxon>Pseudomonadati</taxon>
        <taxon>Campylobacterota</taxon>
        <taxon>Epsilonproteobacteria</taxon>
        <taxon>Campylobacterales</taxon>
        <taxon>Campylobacteraceae</taxon>
        <taxon>Campylobacter</taxon>
    </lineage>
</organism>
<dbReference type="EC" id="3.5.2.3" evidence="2"/>
<feature type="domain" description="Amidohydrolase-related" evidence="1">
    <location>
        <begin position="84"/>
        <end position="436"/>
    </location>
</feature>
<dbReference type="OrthoDB" id="9803027at2"/>
<dbReference type="GO" id="GO:0004151">
    <property type="term" value="F:dihydroorotase activity"/>
    <property type="evidence" value="ECO:0007669"/>
    <property type="project" value="UniProtKB-EC"/>
</dbReference>
<dbReference type="InterPro" id="IPR051781">
    <property type="entry name" value="Metallo-dep_Hydrolase"/>
</dbReference>
<dbReference type="AlphaFoldDB" id="A0A128ER51"/>
<sequence>MNRREVLKGLGALGGVLLLNENLLAKEQTQKLILIKNAQVFDGVNLLKGAKDVLIENNIIKNVADKIDETTLKDTTIIDAKGKFLMPGLTDAHWHVMFAASELDSVNLPDPGLFYANAINGARDTVMRGFTTVRDMAGAVFGIKTAIDSGIIYGPRIYPSGAFISQTSGHGDFTPVTANTDGCCECSGILERMGEFKVADGVPEVLRAVRQQLKKGASQIKIGVGGGVISAFDPLDSIQFRVDEIKAAVDAASDWGTYVCAHVYDDNGINRALDGGVKSIEHGQLVSEKTVARMAKDKAWLSLQPFEYNEFSPAPKSPKGAILNKAWRNAVKYAKKHNCRFAFGTDCLFNPAQAKGQNFMLCLFASEIGELETLRLATSNNCELFKMSKNRDPYGEHELGRVKNDAYADLILIDGDPLKDIFVLSKYEDTFKVIIKDGVIVKNTLA</sequence>
<dbReference type="PANTHER" id="PTHR43135">
    <property type="entry name" value="ALPHA-D-RIBOSE 1-METHYLPHOSPHONATE 5-TRIPHOSPHATE DIPHOSPHATASE"/>
    <property type="match status" value="1"/>
</dbReference>
<evidence type="ECO:0000259" key="1">
    <source>
        <dbReference type="Pfam" id="PF01979"/>
    </source>
</evidence>
<dbReference type="SUPFAM" id="SSF51338">
    <property type="entry name" value="Composite domain of metallo-dependent hydrolases"/>
    <property type="match status" value="1"/>
</dbReference>
<keyword evidence="3" id="KW-1185">Reference proteome</keyword>
<dbReference type="InterPro" id="IPR032466">
    <property type="entry name" value="Metal_Hydrolase"/>
</dbReference>
<protein>
    <submittedName>
        <fullName evidence="2">Dihydroorotase</fullName>
        <ecNumber evidence="2">3.5.2.3</ecNumber>
    </submittedName>
</protein>
<dbReference type="Proteomes" id="UP000069632">
    <property type="component" value="Unassembled WGS sequence"/>
</dbReference>
<keyword evidence="2" id="KW-0378">Hydrolase</keyword>